<accession>A0ABT0J410</accession>
<gene>
    <name evidence="2" type="ORF">M1843_10840</name>
</gene>
<dbReference type="EC" id="2.7.7.65" evidence="2"/>
<dbReference type="EMBL" id="JALQCY010000003">
    <property type="protein sequence ID" value="MCK9794239.1"/>
    <property type="molecule type" value="Genomic_DNA"/>
</dbReference>
<keyword evidence="2" id="KW-0808">Transferase</keyword>
<dbReference type="Pfam" id="PF00990">
    <property type="entry name" value="GGDEF"/>
    <property type="match status" value="1"/>
</dbReference>
<dbReference type="PANTHER" id="PTHR33121">
    <property type="entry name" value="CYCLIC DI-GMP PHOSPHODIESTERASE PDEF"/>
    <property type="match status" value="1"/>
</dbReference>
<keyword evidence="3" id="KW-1185">Reference proteome</keyword>
<evidence type="ECO:0000313" key="2">
    <source>
        <dbReference type="EMBL" id="MCK9794239.1"/>
    </source>
</evidence>
<reference evidence="2 3" key="1">
    <citation type="submission" date="2022-02" db="EMBL/GenBank/DDBJ databases">
        <title>The car tank lid bacteriome: a reservoir of bacteria with potential in bioremediation of fuel.</title>
        <authorList>
            <person name="Vidal-Verdu A."/>
            <person name="Gomez-Martinez D."/>
            <person name="Latorre-Perez A."/>
            <person name="Pereto J."/>
            <person name="Porcar M."/>
        </authorList>
    </citation>
    <scope>NUCLEOTIDE SEQUENCE [LARGE SCALE GENOMIC DNA]</scope>
    <source>
        <strain evidence="2 3">4D.3</strain>
    </source>
</reference>
<dbReference type="SUPFAM" id="SSF54631">
    <property type="entry name" value="CBS-domain pair"/>
    <property type="match status" value="1"/>
</dbReference>
<organism evidence="2 3">
    <name type="scientific">Isoptericola peretonis</name>
    <dbReference type="NCBI Taxonomy" id="2918523"/>
    <lineage>
        <taxon>Bacteria</taxon>
        <taxon>Bacillati</taxon>
        <taxon>Actinomycetota</taxon>
        <taxon>Actinomycetes</taxon>
        <taxon>Micrococcales</taxon>
        <taxon>Promicromonosporaceae</taxon>
        <taxon>Isoptericola</taxon>
    </lineage>
</organism>
<dbReference type="InterPro" id="IPR050706">
    <property type="entry name" value="Cyclic-di-GMP_PDE-like"/>
</dbReference>
<protein>
    <submittedName>
        <fullName evidence="2">Diguanylate cyclase</fullName>
        <ecNumber evidence="2">2.7.7.65</ecNumber>
    </submittedName>
</protein>
<dbReference type="PROSITE" id="PS50887">
    <property type="entry name" value="GGDEF"/>
    <property type="match status" value="1"/>
</dbReference>
<comment type="caution">
    <text evidence="2">The sequence shown here is derived from an EMBL/GenBank/DDBJ whole genome shotgun (WGS) entry which is preliminary data.</text>
</comment>
<dbReference type="InterPro" id="IPR046342">
    <property type="entry name" value="CBS_dom_sf"/>
</dbReference>
<dbReference type="Gene3D" id="3.30.70.270">
    <property type="match status" value="1"/>
</dbReference>
<dbReference type="NCBIfam" id="TIGR00254">
    <property type="entry name" value="GGDEF"/>
    <property type="match status" value="1"/>
</dbReference>
<dbReference type="SMART" id="SM00267">
    <property type="entry name" value="GGDEF"/>
    <property type="match status" value="1"/>
</dbReference>
<dbReference type="PANTHER" id="PTHR33121:SF79">
    <property type="entry name" value="CYCLIC DI-GMP PHOSPHODIESTERASE PDED-RELATED"/>
    <property type="match status" value="1"/>
</dbReference>
<name>A0ABT0J410_9MICO</name>
<dbReference type="GO" id="GO:0052621">
    <property type="term" value="F:diguanylate cyclase activity"/>
    <property type="evidence" value="ECO:0007669"/>
    <property type="project" value="UniProtKB-EC"/>
</dbReference>
<dbReference type="InterPro" id="IPR029787">
    <property type="entry name" value="Nucleotide_cyclase"/>
</dbReference>
<evidence type="ECO:0000313" key="3">
    <source>
        <dbReference type="Proteomes" id="UP001651050"/>
    </source>
</evidence>
<dbReference type="Proteomes" id="UP001651050">
    <property type="component" value="Unassembled WGS sequence"/>
</dbReference>
<proteinExistence type="predicted"/>
<keyword evidence="2" id="KW-0548">Nucleotidyltransferase</keyword>
<evidence type="ECO:0000259" key="1">
    <source>
        <dbReference type="PROSITE" id="PS50887"/>
    </source>
</evidence>
<sequence>MHEDIARLARHVAPRGAARAGSITDLAQPVLVVGSTMAVGELEVVFRRPEVGSVAVQDDAAPERTGIVTRAGLAAALTGRLGYGRAVLERRPTGAVADWSPLVVAPGTPVADVAAAAMSRSAQRRYDDVLVSGAASWGAATTADVMRAVVAELAERSTHDPLTLLPGRSATWYSLTRRCALVHGGATRVVLVLLDVRGTGTINAHHGQATGDAVLTALAARLRAALPAGCEAGRVDGDGFAVLATLPAMDDIQAAASADALRQHLLAHLAEPSDGFQAAVWPALHSAAAWSVAGAADADELVALAERRLERERRGAALV</sequence>
<dbReference type="InterPro" id="IPR000160">
    <property type="entry name" value="GGDEF_dom"/>
</dbReference>
<dbReference type="RefSeq" id="WP_416344086.1">
    <property type="nucleotide sequence ID" value="NZ_JALQCY010000003.1"/>
</dbReference>
<dbReference type="InterPro" id="IPR043128">
    <property type="entry name" value="Rev_trsase/Diguanyl_cyclase"/>
</dbReference>
<dbReference type="SUPFAM" id="SSF55073">
    <property type="entry name" value="Nucleotide cyclase"/>
    <property type="match status" value="1"/>
</dbReference>
<feature type="domain" description="GGDEF" evidence="1">
    <location>
        <begin position="187"/>
        <end position="319"/>
    </location>
</feature>